<dbReference type="PANTHER" id="PTHR30244:SF34">
    <property type="entry name" value="DTDP-4-AMINO-4,6-DIDEOXYGALACTOSE TRANSAMINASE"/>
    <property type="match status" value="1"/>
</dbReference>
<sequence length="385" mass="43823">MIKYPLATSTWDDAELQAIKNVIAKDMYTMGEYVQSFENDFAKFLGSKYCVMVNSGSSANLLAVAALFYKKNDPLKKGDEVIVPAVSWSTSYYPLYQYGLKLKFVDIDINTLNYDLEALEAAVNDKTRMILAVNLLGNPNNFDRINRIIADKDILLLEDNCESLGATFNGKQAGTFGIMGTFSTFYSHHIATMEGGVISTDDKELYHILLSLRSHGWTRHLPKENEVSNKGDDWFKESFRFVLPGYNVRPVEMSGAIGIEQLKKLDDFINVRRSNAKYFKELFSGNDEFILQEELGESSWFGFSIILKDSAKYRRDELVELLTNKGIDCRPIVTGDFTKNEVLKYFDYEIHGEMKSAQKLDTNGLFVGNHQIDLKDQINYLYSII</sequence>
<dbReference type="OrthoDB" id="9810913at2"/>
<dbReference type="Gene3D" id="3.40.640.10">
    <property type="entry name" value="Type I PLP-dependent aspartate aminotransferase-like (Major domain)"/>
    <property type="match status" value="1"/>
</dbReference>
<dbReference type="InterPro" id="IPR015424">
    <property type="entry name" value="PyrdxlP-dep_Trfase"/>
</dbReference>
<dbReference type="SUPFAM" id="SSF53383">
    <property type="entry name" value="PLP-dependent transferases"/>
    <property type="match status" value="1"/>
</dbReference>
<evidence type="ECO:0000256" key="1">
    <source>
        <dbReference type="ARBA" id="ARBA00037999"/>
    </source>
</evidence>
<dbReference type="HOGENOM" id="CLU_033332_5_0_10"/>
<accession>L0G6W1</accession>
<protein>
    <submittedName>
        <fullName evidence="3">Putative PLP-dependent enzyme possibly involved in cell wall biogenesis</fullName>
    </submittedName>
</protein>
<keyword evidence="4" id="KW-1185">Reference proteome</keyword>
<dbReference type="PATRIC" id="fig|926556.3.peg.4644"/>
<dbReference type="AlphaFoldDB" id="L0G6W1"/>
<gene>
    <name evidence="3" type="ordered locus">Echvi_4396</name>
</gene>
<dbReference type="PIRSF" id="PIRSF000390">
    <property type="entry name" value="PLP_StrS"/>
    <property type="match status" value="1"/>
</dbReference>
<dbReference type="GO" id="GO:0030170">
    <property type="term" value="F:pyridoxal phosphate binding"/>
    <property type="evidence" value="ECO:0007669"/>
    <property type="project" value="TreeGrafter"/>
</dbReference>
<dbReference type="KEGG" id="evi:Echvi_4396"/>
<name>L0G6W1_ECHVK</name>
<organism evidence="3 4">
    <name type="scientific">Echinicola vietnamensis (strain DSM 17526 / LMG 23754 / KMM 6221)</name>
    <dbReference type="NCBI Taxonomy" id="926556"/>
    <lineage>
        <taxon>Bacteria</taxon>
        <taxon>Pseudomonadati</taxon>
        <taxon>Bacteroidota</taxon>
        <taxon>Cytophagia</taxon>
        <taxon>Cytophagales</taxon>
        <taxon>Cyclobacteriaceae</taxon>
        <taxon>Echinicola</taxon>
    </lineage>
</organism>
<dbReference type="RefSeq" id="WP_015268103.1">
    <property type="nucleotide sequence ID" value="NC_019904.1"/>
</dbReference>
<keyword evidence="2" id="KW-0663">Pyridoxal phosphate</keyword>
<reference evidence="4" key="1">
    <citation type="submission" date="2012-02" db="EMBL/GenBank/DDBJ databases">
        <title>The complete genome of Echinicola vietnamensis DSM 17526.</title>
        <authorList>
            <person name="Lucas S."/>
            <person name="Copeland A."/>
            <person name="Lapidus A."/>
            <person name="Glavina del Rio T."/>
            <person name="Dalin E."/>
            <person name="Tice H."/>
            <person name="Bruce D."/>
            <person name="Goodwin L."/>
            <person name="Pitluck S."/>
            <person name="Peters L."/>
            <person name="Ovchinnikova G."/>
            <person name="Teshima H."/>
            <person name="Kyrpides N."/>
            <person name="Mavromatis K."/>
            <person name="Ivanova N."/>
            <person name="Brettin T."/>
            <person name="Detter J.C."/>
            <person name="Han C."/>
            <person name="Larimer F."/>
            <person name="Land M."/>
            <person name="Hauser L."/>
            <person name="Markowitz V."/>
            <person name="Cheng J.-F."/>
            <person name="Hugenholtz P."/>
            <person name="Woyke T."/>
            <person name="Wu D."/>
            <person name="Brambilla E."/>
            <person name="Klenk H.-P."/>
            <person name="Eisen J.A."/>
        </authorList>
    </citation>
    <scope>NUCLEOTIDE SEQUENCE [LARGE SCALE GENOMIC DNA]</scope>
    <source>
        <strain evidence="4">DSM 17526 / LMG 23754 / KMM 6221</strain>
    </source>
</reference>
<proteinExistence type="inferred from homology"/>
<evidence type="ECO:0000256" key="2">
    <source>
        <dbReference type="RuleBase" id="RU004508"/>
    </source>
</evidence>
<dbReference type="GO" id="GO:0000271">
    <property type="term" value="P:polysaccharide biosynthetic process"/>
    <property type="evidence" value="ECO:0007669"/>
    <property type="project" value="TreeGrafter"/>
</dbReference>
<dbReference type="InterPro" id="IPR015421">
    <property type="entry name" value="PyrdxlP-dep_Trfase_major"/>
</dbReference>
<comment type="similarity">
    <text evidence="1 2">Belongs to the DegT/DnrJ/EryC1 family.</text>
</comment>
<dbReference type="Gene3D" id="3.90.1150.10">
    <property type="entry name" value="Aspartate Aminotransferase, domain 1"/>
    <property type="match status" value="1"/>
</dbReference>
<dbReference type="GO" id="GO:0008483">
    <property type="term" value="F:transaminase activity"/>
    <property type="evidence" value="ECO:0007669"/>
    <property type="project" value="TreeGrafter"/>
</dbReference>
<dbReference type="InterPro" id="IPR000653">
    <property type="entry name" value="DegT/StrS_aminotransferase"/>
</dbReference>
<evidence type="ECO:0000313" key="3">
    <source>
        <dbReference type="EMBL" id="AGA80580.1"/>
    </source>
</evidence>
<dbReference type="Proteomes" id="UP000010796">
    <property type="component" value="Chromosome"/>
</dbReference>
<dbReference type="STRING" id="926556.Echvi_4396"/>
<dbReference type="PANTHER" id="PTHR30244">
    <property type="entry name" value="TRANSAMINASE"/>
    <property type="match status" value="1"/>
</dbReference>
<dbReference type="InterPro" id="IPR015422">
    <property type="entry name" value="PyrdxlP-dep_Trfase_small"/>
</dbReference>
<dbReference type="CDD" id="cd00616">
    <property type="entry name" value="AHBA_syn"/>
    <property type="match status" value="1"/>
</dbReference>
<dbReference type="Pfam" id="PF01041">
    <property type="entry name" value="DegT_DnrJ_EryC1"/>
    <property type="match status" value="1"/>
</dbReference>
<dbReference type="EMBL" id="CP003346">
    <property type="protein sequence ID" value="AGA80580.1"/>
    <property type="molecule type" value="Genomic_DNA"/>
</dbReference>
<dbReference type="eggNOG" id="COG0399">
    <property type="taxonomic scope" value="Bacteria"/>
</dbReference>
<evidence type="ECO:0000313" key="4">
    <source>
        <dbReference type="Proteomes" id="UP000010796"/>
    </source>
</evidence>